<dbReference type="PANTHER" id="PTHR35812:SF1">
    <property type="entry name" value="LIPOPROTEIN"/>
    <property type="match status" value="1"/>
</dbReference>
<protein>
    <recommendedName>
        <fullName evidence="1">Lcl C-terminal domain-containing protein</fullName>
    </recommendedName>
</protein>
<dbReference type="PANTHER" id="PTHR35812">
    <property type="entry name" value="LIPOPROTEIN"/>
    <property type="match status" value="1"/>
</dbReference>
<feature type="domain" description="Lcl C-terminal" evidence="1">
    <location>
        <begin position="10"/>
        <end position="127"/>
    </location>
</feature>
<dbReference type="InterPro" id="IPR011460">
    <property type="entry name" value="Lcl_C"/>
</dbReference>
<evidence type="ECO:0000259" key="1">
    <source>
        <dbReference type="Pfam" id="PF07603"/>
    </source>
</evidence>
<dbReference type="Pfam" id="PF07603">
    <property type="entry name" value="Lcl_C"/>
    <property type="match status" value="2"/>
</dbReference>
<gene>
    <name evidence="2" type="ORF">N47_G40420</name>
</gene>
<dbReference type="EMBL" id="FR695868">
    <property type="protein sequence ID" value="CBX28718.1"/>
    <property type="molecule type" value="Genomic_DNA"/>
</dbReference>
<name>E1YDS4_9BACT</name>
<reference evidence="2" key="1">
    <citation type="journal article" date="2011" name="Environ. Microbiol.">
        <title>Genomic insights into the metabolic potential of the polycyclic aromatic hydrocarbon degrading sulfate-reducing Deltaproteobacterium N47.</title>
        <authorList>
            <person name="Bergmann F."/>
            <person name="Selesi D."/>
            <person name="Weinmaier T."/>
            <person name="Tischler P."/>
            <person name="Rattei T."/>
            <person name="Meckenstock R.U."/>
        </authorList>
    </citation>
    <scope>NUCLEOTIDE SEQUENCE</scope>
</reference>
<dbReference type="AlphaFoldDB" id="E1YDS4"/>
<sequence>MNRFIEHNEAVSDTQTRLMWTKNASLSEFPLTWSEALSFTKALNRSKHCGYSDWKLPNRKELFSLMSHETINPSLPSSHPFANVFSGYYWTSTSCARLPNQAWYIHLGGARVFKGMKHNSYMVWPVRIADTTGTKIFQTGQRLCYDESGDIIDCADTGQDGEFQSGAYINKSRFKENTDFVYDNAINLVWLKNADINGDMMDWKSAFDFVKKMNKESMYGYNDWRLPDIYELESLTDMNRHSPALPAGNPFINIKEFYWSSTTSMYDTQYAWALYLRDGAVGVGFKSSSEFHLWPVRHNKSKIM</sequence>
<accession>E1YDS4</accession>
<proteinExistence type="predicted"/>
<organism evidence="2">
    <name type="scientific">uncultured Desulfobacterium sp</name>
    <dbReference type="NCBI Taxonomy" id="201089"/>
    <lineage>
        <taxon>Bacteria</taxon>
        <taxon>Pseudomonadati</taxon>
        <taxon>Thermodesulfobacteriota</taxon>
        <taxon>Desulfobacteria</taxon>
        <taxon>Desulfobacterales</taxon>
        <taxon>Desulfobacteriaceae</taxon>
        <taxon>Desulfobacterium</taxon>
        <taxon>environmental samples</taxon>
    </lineage>
</organism>
<evidence type="ECO:0000313" key="2">
    <source>
        <dbReference type="EMBL" id="CBX28718.1"/>
    </source>
</evidence>
<feature type="domain" description="Lcl C-terminal" evidence="1">
    <location>
        <begin position="180"/>
        <end position="297"/>
    </location>
</feature>